<dbReference type="InterPro" id="IPR013341">
    <property type="entry name" value="Mandelate_racemase_N_dom"/>
</dbReference>
<dbReference type="EMBL" id="FQXE01000006">
    <property type="protein sequence ID" value="SHH95700.1"/>
    <property type="molecule type" value="Genomic_DNA"/>
</dbReference>
<evidence type="ECO:0000256" key="1">
    <source>
        <dbReference type="ARBA" id="ARBA00023239"/>
    </source>
</evidence>
<dbReference type="RefSeq" id="WP_073103690.1">
    <property type="nucleotide sequence ID" value="NZ_FQXE01000006.1"/>
</dbReference>
<dbReference type="InterPro" id="IPR029017">
    <property type="entry name" value="Enolase-like_N"/>
</dbReference>
<dbReference type="AlphaFoldDB" id="A0A1M5X775"/>
<dbReference type="PANTHER" id="PTHR48080">
    <property type="entry name" value="D-GALACTONATE DEHYDRATASE-RELATED"/>
    <property type="match status" value="1"/>
</dbReference>
<dbReference type="CDD" id="cd03316">
    <property type="entry name" value="MR_like"/>
    <property type="match status" value="1"/>
</dbReference>
<dbReference type="Pfam" id="PF02746">
    <property type="entry name" value="MR_MLE_N"/>
    <property type="match status" value="1"/>
</dbReference>
<dbReference type="InterPro" id="IPR029065">
    <property type="entry name" value="Enolase_C-like"/>
</dbReference>
<dbReference type="Gene3D" id="3.20.20.120">
    <property type="entry name" value="Enolase-like C-terminal domain"/>
    <property type="match status" value="1"/>
</dbReference>
<dbReference type="SFLD" id="SFLDS00001">
    <property type="entry name" value="Enolase"/>
    <property type="match status" value="1"/>
</dbReference>
<dbReference type="SMART" id="SM00922">
    <property type="entry name" value="MR_MLE"/>
    <property type="match status" value="1"/>
</dbReference>
<dbReference type="GO" id="GO:0016829">
    <property type="term" value="F:lyase activity"/>
    <property type="evidence" value="ECO:0007669"/>
    <property type="project" value="UniProtKB-KW"/>
</dbReference>
<dbReference type="InterPro" id="IPR018110">
    <property type="entry name" value="Mandel_Rmase/mucon_lact_enz_CS"/>
</dbReference>
<proteinExistence type="predicted"/>
<protein>
    <submittedName>
        <fullName evidence="3">L-alanine-DL-glutamate epimerase</fullName>
    </submittedName>
</protein>
<dbReference type="InterPro" id="IPR013342">
    <property type="entry name" value="Mandelate_racemase_C"/>
</dbReference>
<dbReference type="GO" id="GO:0009063">
    <property type="term" value="P:amino acid catabolic process"/>
    <property type="evidence" value="ECO:0007669"/>
    <property type="project" value="InterPro"/>
</dbReference>
<evidence type="ECO:0000259" key="2">
    <source>
        <dbReference type="SMART" id="SM00922"/>
    </source>
</evidence>
<reference evidence="3 4" key="1">
    <citation type="submission" date="2016-11" db="EMBL/GenBank/DDBJ databases">
        <authorList>
            <person name="Jaros S."/>
            <person name="Januszkiewicz K."/>
            <person name="Wedrychowicz H."/>
        </authorList>
    </citation>
    <scope>NUCLEOTIDE SEQUENCE [LARGE SCALE GENOMIC DNA]</scope>
    <source>
        <strain evidence="3 4">CGMCC 1.10190</strain>
    </source>
</reference>
<keyword evidence="1" id="KW-0456">Lyase</keyword>
<organism evidence="3 4">
    <name type="scientific">Pollutimonas bauzanensis</name>
    <dbReference type="NCBI Taxonomy" id="658167"/>
    <lineage>
        <taxon>Bacteria</taxon>
        <taxon>Pseudomonadati</taxon>
        <taxon>Pseudomonadota</taxon>
        <taxon>Betaproteobacteria</taxon>
        <taxon>Burkholderiales</taxon>
        <taxon>Alcaligenaceae</taxon>
        <taxon>Pollutimonas</taxon>
    </lineage>
</organism>
<gene>
    <name evidence="3" type="ORF">SAMN04488135_106199</name>
</gene>
<dbReference type="STRING" id="658167.SAMN04488135_106199"/>
<dbReference type="Pfam" id="PF13378">
    <property type="entry name" value="MR_MLE_C"/>
    <property type="match status" value="1"/>
</dbReference>
<dbReference type="SUPFAM" id="SSF51604">
    <property type="entry name" value="Enolase C-terminal domain-like"/>
    <property type="match status" value="1"/>
</dbReference>
<dbReference type="Proteomes" id="UP000184226">
    <property type="component" value="Unassembled WGS sequence"/>
</dbReference>
<accession>A0A1M5X775</accession>
<dbReference type="SUPFAM" id="SSF54826">
    <property type="entry name" value="Enolase N-terminal domain-like"/>
    <property type="match status" value="1"/>
</dbReference>
<dbReference type="PANTHER" id="PTHR48080:SF2">
    <property type="entry name" value="D-GALACTONATE DEHYDRATASE"/>
    <property type="match status" value="1"/>
</dbReference>
<keyword evidence="4" id="KW-1185">Reference proteome</keyword>
<sequence length="372" mass="40238">MAITSIQTIPVRIPFDVDGPKQEFLGRPRSHIEALYLKVETSGGVVGWGEAFGFNLWPVVRKAMDDFIAPFIIGKSEDTFAELMTDLRRRFHVFGRSGPVNYALSGLDIALWDIAGKKAGKPLHALLGGAKRTTLRSYASLMKYGEAEALARNCERAKSLGYYAVKIHESTVAQARVARQSLGPETGLMVDTNCAWSLEQACDYLPDLQALDLLWLEEPTWPPENIDNLKILRSRSDIALAAGENAATPWELAAMSKAGVLDVIQPSVTKIGGVSEMHAALTALSALQQTAGTARAQPIAHSPYFGPGLLASLHLASTLACDTPVEKLFCTFEAHPFGDAIEAVDGQLRVPDGPGLGIEPDSRLLDQFSVKN</sequence>
<dbReference type="InterPro" id="IPR034593">
    <property type="entry name" value="DgoD-like"/>
</dbReference>
<dbReference type="Gene3D" id="3.30.390.10">
    <property type="entry name" value="Enolase-like, N-terminal domain"/>
    <property type="match status" value="1"/>
</dbReference>
<feature type="domain" description="Mandelate racemase/muconate lactonizing enzyme C-terminal" evidence="2">
    <location>
        <begin position="147"/>
        <end position="239"/>
    </location>
</feature>
<dbReference type="PROSITE" id="PS00909">
    <property type="entry name" value="MR_MLE_2"/>
    <property type="match status" value="1"/>
</dbReference>
<name>A0A1M5X775_9BURK</name>
<dbReference type="InterPro" id="IPR036849">
    <property type="entry name" value="Enolase-like_C_sf"/>
</dbReference>
<evidence type="ECO:0000313" key="3">
    <source>
        <dbReference type="EMBL" id="SHH95700.1"/>
    </source>
</evidence>
<evidence type="ECO:0000313" key="4">
    <source>
        <dbReference type="Proteomes" id="UP000184226"/>
    </source>
</evidence>
<dbReference type="PROSITE" id="PS00908">
    <property type="entry name" value="MR_MLE_1"/>
    <property type="match status" value="1"/>
</dbReference>